<dbReference type="Gene3D" id="3.60.15.10">
    <property type="entry name" value="Ribonuclease Z/Hydroxyacylglutathione hydrolase-like"/>
    <property type="match status" value="1"/>
</dbReference>
<gene>
    <name evidence="6" type="ORF">N866_03620</name>
</gene>
<evidence type="ECO:0000256" key="1">
    <source>
        <dbReference type="ARBA" id="ARBA00001947"/>
    </source>
</evidence>
<dbReference type="SUPFAM" id="SSF56281">
    <property type="entry name" value="Metallo-hydrolase/oxidoreductase"/>
    <property type="match status" value="1"/>
</dbReference>
<evidence type="ECO:0000256" key="3">
    <source>
        <dbReference type="ARBA" id="ARBA00022801"/>
    </source>
</evidence>
<dbReference type="Proteomes" id="UP000019753">
    <property type="component" value="Unassembled WGS sequence"/>
</dbReference>
<dbReference type="RefSeq" id="WP_034226740.1">
    <property type="nucleotide sequence ID" value="NZ_AXCW01000137.1"/>
</dbReference>
<dbReference type="InterPro" id="IPR036866">
    <property type="entry name" value="RibonucZ/Hydroxyglut_hydro"/>
</dbReference>
<dbReference type="AlphaFoldDB" id="A0A021VPA1"/>
<dbReference type="InterPro" id="IPR001279">
    <property type="entry name" value="Metallo-B-lactamas"/>
</dbReference>
<dbReference type="PANTHER" id="PTHR46233">
    <property type="entry name" value="HYDROXYACYLGLUTATHIONE HYDROLASE GLOC"/>
    <property type="match status" value="1"/>
</dbReference>
<sequence length="227" mass="23269">MIVRTVVSPFLGTNCYVLSADDGRTVVVDPGAGVVGDLLALVLDHGLAPVALLATHGHVDHTWSAAALSRAWGVPLVLHEEDAYRLDDPFGTLGPLGQQLAPLAGSLGDPYSAPVDVRTFGEDGPVPLTEGLGLRTLHSPGHTQGSTVYLLEGPADSRPAGGAAAFTGDVLFAGTVGRTDLPGGDPEAMRTSLARLAGLEEGTTVLPGHGASSTIAVERRSNPYLRG</sequence>
<protein>
    <submittedName>
        <fullName evidence="6">Beta-lactamase</fullName>
    </submittedName>
</protein>
<name>A0A021VPA1_9CELL</name>
<evidence type="ECO:0000256" key="2">
    <source>
        <dbReference type="ARBA" id="ARBA00022723"/>
    </source>
</evidence>
<feature type="domain" description="Metallo-beta-lactamase" evidence="5">
    <location>
        <begin position="12"/>
        <end position="209"/>
    </location>
</feature>
<dbReference type="CDD" id="cd06262">
    <property type="entry name" value="metallo-hydrolase-like_MBL-fold"/>
    <property type="match status" value="1"/>
</dbReference>
<dbReference type="Pfam" id="PF00753">
    <property type="entry name" value="Lactamase_B"/>
    <property type="match status" value="1"/>
</dbReference>
<accession>A0A021VPA1</accession>
<reference evidence="6 7" key="1">
    <citation type="submission" date="2014-01" db="EMBL/GenBank/DDBJ databases">
        <title>Actinotalea ferrariae CF5-4.</title>
        <authorList>
            <person name="Chen F."/>
            <person name="Li Y."/>
            <person name="Wang G."/>
        </authorList>
    </citation>
    <scope>NUCLEOTIDE SEQUENCE [LARGE SCALE GENOMIC DNA]</scope>
    <source>
        <strain evidence="6 7">CF5-4</strain>
    </source>
</reference>
<proteinExistence type="predicted"/>
<dbReference type="InterPro" id="IPR051453">
    <property type="entry name" value="MBL_Glyoxalase_II"/>
</dbReference>
<evidence type="ECO:0000313" key="7">
    <source>
        <dbReference type="Proteomes" id="UP000019753"/>
    </source>
</evidence>
<comment type="cofactor">
    <cofactor evidence="1">
        <name>Zn(2+)</name>
        <dbReference type="ChEBI" id="CHEBI:29105"/>
    </cofactor>
</comment>
<keyword evidence="7" id="KW-1185">Reference proteome</keyword>
<keyword evidence="2" id="KW-0479">Metal-binding</keyword>
<evidence type="ECO:0000313" key="6">
    <source>
        <dbReference type="EMBL" id="EYR63019.1"/>
    </source>
</evidence>
<dbReference type="EMBL" id="AXCW01000137">
    <property type="protein sequence ID" value="EYR63019.1"/>
    <property type="molecule type" value="Genomic_DNA"/>
</dbReference>
<organism evidence="6 7">
    <name type="scientific">Actinotalea ferrariae CF5-4</name>
    <dbReference type="NCBI Taxonomy" id="948458"/>
    <lineage>
        <taxon>Bacteria</taxon>
        <taxon>Bacillati</taxon>
        <taxon>Actinomycetota</taxon>
        <taxon>Actinomycetes</taxon>
        <taxon>Micrococcales</taxon>
        <taxon>Cellulomonadaceae</taxon>
        <taxon>Actinotalea</taxon>
    </lineage>
</organism>
<evidence type="ECO:0000256" key="4">
    <source>
        <dbReference type="ARBA" id="ARBA00022833"/>
    </source>
</evidence>
<dbReference type="OrthoDB" id="2971563at2"/>
<dbReference type="GO" id="GO:0016787">
    <property type="term" value="F:hydrolase activity"/>
    <property type="evidence" value="ECO:0007669"/>
    <property type="project" value="UniProtKB-KW"/>
</dbReference>
<dbReference type="GO" id="GO:0046872">
    <property type="term" value="F:metal ion binding"/>
    <property type="evidence" value="ECO:0007669"/>
    <property type="project" value="UniProtKB-KW"/>
</dbReference>
<keyword evidence="4" id="KW-0862">Zinc</keyword>
<keyword evidence="3" id="KW-0378">Hydrolase</keyword>
<comment type="caution">
    <text evidence="6">The sequence shown here is derived from an EMBL/GenBank/DDBJ whole genome shotgun (WGS) entry which is preliminary data.</text>
</comment>
<evidence type="ECO:0000259" key="5">
    <source>
        <dbReference type="SMART" id="SM00849"/>
    </source>
</evidence>
<dbReference type="SMART" id="SM00849">
    <property type="entry name" value="Lactamase_B"/>
    <property type="match status" value="1"/>
</dbReference>
<dbReference type="PANTHER" id="PTHR46233:SF3">
    <property type="entry name" value="HYDROXYACYLGLUTATHIONE HYDROLASE GLOC"/>
    <property type="match status" value="1"/>
</dbReference>